<dbReference type="InterPro" id="IPR021815">
    <property type="entry name" value="TsiV"/>
</dbReference>
<proteinExistence type="predicted"/>
<sequence>MATSYPESRVTLDIEGESIVVLREAVSISFYMGGAHEDLALPLCRALERYRRAIKPHSLEWYVDRHGDWSPLAEESDAFLNGEVMHPATGRIEASEKPDSVTGIRFKYRGRGLPQEPFFQLTPHGTFAVEFWLPIEFLEHPGPEWVRALTLELGRELPFHSGYVGLSFDAWGWAESTTPVMKEKGFRHPGLLLPGLETLAMELGTRIWSPAWLTFLGPPVLNELGGADGLRSRLHSPSTQVESLSPDRALVSLGPVPEAGDLEAGDTLPAYRELARVLEPWLYTHKGSWGDLTEAEVRQWERRFL</sequence>
<dbReference type="Proteomes" id="UP000563426">
    <property type="component" value="Unassembled WGS sequence"/>
</dbReference>
<evidence type="ECO:0000313" key="1">
    <source>
        <dbReference type="EMBL" id="NOK31977.1"/>
    </source>
</evidence>
<dbReference type="Pfam" id="PF11876">
    <property type="entry name" value="TsiV"/>
    <property type="match status" value="1"/>
</dbReference>
<evidence type="ECO:0000313" key="2">
    <source>
        <dbReference type="Proteomes" id="UP000563426"/>
    </source>
</evidence>
<reference evidence="1 2" key="1">
    <citation type="submission" date="2020-05" db="EMBL/GenBank/DDBJ databases">
        <authorList>
            <person name="Whitworth D."/>
        </authorList>
    </citation>
    <scope>NUCLEOTIDE SEQUENCE [LARGE SCALE GENOMIC DNA]</scope>
    <source>
        <strain evidence="1 2">AB043B</strain>
    </source>
</reference>
<comment type="caution">
    <text evidence="1">The sequence shown here is derived from an EMBL/GenBank/DDBJ whole genome shotgun (WGS) entry which is preliminary data.</text>
</comment>
<gene>
    <name evidence="1" type="ORF">HMI49_02005</name>
</gene>
<dbReference type="AlphaFoldDB" id="A0A3A8I8Y6"/>
<organism evidence="1 2">
    <name type="scientific">Corallococcus exercitus</name>
    <dbReference type="NCBI Taxonomy" id="2316736"/>
    <lineage>
        <taxon>Bacteria</taxon>
        <taxon>Pseudomonadati</taxon>
        <taxon>Myxococcota</taxon>
        <taxon>Myxococcia</taxon>
        <taxon>Myxococcales</taxon>
        <taxon>Cystobacterineae</taxon>
        <taxon>Myxococcaceae</taxon>
        <taxon>Corallococcus</taxon>
    </lineage>
</organism>
<dbReference type="OrthoDB" id="9179973at2"/>
<keyword evidence="2" id="KW-1185">Reference proteome</keyword>
<dbReference type="EMBL" id="JABFJV010000006">
    <property type="protein sequence ID" value="NOK31977.1"/>
    <property type="molecule type" value="Genomic_DNA"/>
</dbReference>
<name>A0A3A8I8Y6_9BACT</name>
<protein>
    <submittedName>
        <fullName evidence="1">DUF3396 domain-containing protein</fullName>
    </submittedName>
</protein>
<accession>A0A3A8I8Y6</accession>
<dbReference type="RefSeq" id="WP_120524976.1">
    <property type="nucleotide sequence ID" value="NZ_JABFJV010000006.1"/>
</dbReference>